<feature type="domain" description="Extensin-like C-terminal" evidence="2">
    <location>
        <begin position="179"/>
        <end position="341"/>
    </location>
</feature>
<keyword evidence="4" id="KW-1185">Reference proteome</keyword>
<evidence type="ECO:0000313" key="4">
    <source>
        <dbReference type="Proteomes" id="UP001242480"/>
    </source>
</evidence>
<reference evidence="3 4" key="1">
    <citation type="submission" date="2023-07" db="EMBL/GenBank/DDBJ databases">
        <title>Genomic Encyclopedia of Type Strains, Phase IV (KMG-IV): sequencing the most valuable type-strain genomes for metagenomic binning, comparative biology and taxonomic classification.</title>
        <authorList>
            <person name="Goeker M."/>
        </authorList>
    </citation>
    <scope>NUCLEOTIDE SEQUENCE [LARGE SCALE GENOMIC DNA]</scope>
    <source>
        <strain evidence="3 4">DSM 19619</strain>
    </source>
</reference>
<evidence type="ECO:0000259" key="2">
    <source>
        <dbReference type="Pfam" id="PF06904"/>
    </source>
</evidence>
<dbReference type="InterPro" id="IPR009683">
    <property type="entry name" value="Extensin-like_C"/>
</dbReference>
<feature type="chain" id="PRO_5045449501" description="Extensin-like C-terminal domain-containing protein" evidence="1">
    <location>
        <begin position="20"/>
        <end position="341"/>
    </location>
</feature>
<organism evidence="3 4">
    <name type="scientific">Labrys wisconsinensis</name>
    <dbReference type="NCBI Taxonomy" id="425677"/>
    <lineage>
        <taxon>Bacteria</taxon>
        <taxon>Pseudomonadati</taxon>
        <taxon>Pseudomonadota</taxon>
        <taxon>Alphaproteobacteria</taxon>
        <taxon>Hyphomicrobiales</taxon>
        <taxon>Xanthobacteraceae</taxon>
        <taxon>Labrys</taxon>
    </lineage>
</organism>
<sequence length="341" mass="35151">MRAAIAVGLLFATTGLAAATDARSLPDYFATSWDAVAAAPLKAFTTPEHDAFTASWDAVTEAPLVPFAPPKAAPAAASPRDDLPPIMLAGIPVPPERPVVMPGAAAYASLGPDAASGLAGAAVIPLPLPRPRGIDQAAGQPAKDALSIRPEAAPPQPETKVAMLGGLPGAGMAIANLARMAPLPPIAKGACSVANPYKVTALGPNGRTALQPAATLDAPMVQGLVKWEGEVQAAAKQTLGEPIVALKVAASYDCRTMNHRRRARLSEHAHANAIDIAAFVTASGKEITVERDFHSRGPGGAFLKAVHADTCDVFQVVLGPGSDGMHENHFHMDLGRWKACR</sequence>
<comment type="caution">
    <text evidence="3">The sequence shown here is derived from an EMBL/GenBank/DDBJ whole genome shotgun (WGS) entry which is preliminary data.</text>
</comment>
<protein>
    <recommendedName>
        <fullName evidence="2">Extensin-like C-terminal domain-containing protein</fullName>
    </recommendedName>
</protein>
<proteinExistence type="predicted"/>
<dbReference type="Pfam" id="PF06904">
    <property type="entry name" value="Extensin-like_C"/>
    <property type="match status" value="1"/>
</dbReference>
<keyword evidence="1" id="KW-0732">Signal</keyword>
<accession>A0ABU0JF70</accession>
<evidence type="ECO:0000256" key="1">
    <source>
        <dbReference type="SAM" id="SignalP"/>
    </source>
</evidence>
<dbReference type="RefSeq" id="WP_307280477.1">
    <property type="nucleotide sequence ID" value="NZ_JAUSVX010000014.1"/>
</dbReference>
<gene>
    <name evidence="3" type="ORF">QO011_005958</name>
</gene>
<evidence type="ECO:0000313" key="3">
    <source>
        <dbReference type="EMBL" id="MDQ0472925.1"/>
    </source>
</evidence>
<dbReference type="Proteomes" id="UP001242480">
    <property type="component" value="Unassembled WGS sequence"/>
</dbReference>
<dbReference type="EMBL" id="JAUSVX010000014">
    <property type="protein sequence ID" value="MDQ0472925.1"/>
    <property type="molecule type" value="Genomic_DNA"/>
</dbReference>
<feature type="signal peptide" evidence="1">
    <location>
        <begin position="1"/>
        <end position="19"/>
    </location>
</feature>
<name>A0ABU0JF70_9HYPH</name>